<dbReference type="PANTHER" id="PTHR31272">
    <property type="entry name" value="CYTOCHROME C-TYPE BIOGENESIS PROTEIN HI_1454-RELATED"/>
    <property type="match status" value="1"/>
</dbReference>
<keyword evidence="5 7" id="KW-1133">Transmembrane helix</keyword>
<feature type="transmembrane region" description="Helical" evidence="7">
    <location>
        <begin position="40"/>
        <end position="60"/>
    </location>
</feature>
<comment type="similarity">
    <text evidence="2">Belongs to the DsbD family.</text>
</comment>
<dbReference type="Pfam" id="PF02683">
    <property type="entry name" value="DsbD_TM"/>
    <property type="match status" value="1"/>
</dbReference>
<dbReference type="RefSeq" id="WP_079599615.1">
    <property type="nucleotide sequence ID" value="NZ_LT670817.1"/>
</dbReference>
<dbReference type="Proteomes" id="UP000189796">
    <property type="component" value="Chromosome I"/>
</dbReference>
<reference evidence="9 10" key="1">
    <citation type="submission" date="2016-11" db="EMBL/GenBank/DDBJ databases">
        <authorList>
            <person name="Jaros S."/>
            <person name="Januszkiewicz K."/>
            <person name="Wedrychowicz H."/>
        </authorList>
    </citation>
    <scope>NUCLEOTIDE SEQUENCE [LARGE SCALE GENOMIC DNA]</scope>
    <source>
        <strain evidence="9 10">GAS138</strain>
    </source>
</reference>
<dbReference type="PANTHER" id="PTHR31272:SF9">
    <property type="entry name" value="BLL1027 PROTEIN"/>
    <property type="match status" value="1"/>
</dbReference>
<gene>
    <name evidence="9" type="ORF">SAMN05443248_0185</name>
</gene>
<protein>
    <submittedName>
        <fullName evidence="9">Cytochrome c biogenesis protein CcdA</fullName>
    </submittedName>
</protein>
<evidence type="ECO:0000256" key="1">
    <source>
        <dbReference type="ARBA" id="ARBA00004141"/>
    </source>
</evidence>
<dbReference type="AlphaFoldDB" id="A0A1M5GU51"/>
<evidence type="ECO:0000256" key="3">
    <source>
        <dbReference type="ARBA" id="ARBA00022692"/>
    </source>
</evidence>
<dbReference type="InterPro" id="IPR051790">
    <property type="entry name" value="Cytochrome_c-biogenesis_DsbD"/>
</dbReference>
<evidence type="ECO:0000256" key="7">
    <source>
        <dbReference type="SAM" id="Phobius"/>
    </source>
</evidence>
<keyword evidence="3 7" id="KW-0812">Transmembrane</keyword>
<evidence type="ECO:0000259" key="8">
    <source>
        <dbReference type="Pfam" id="PF02683"/>
    </source>
</evidence>
<proteinExistence type="inferred from homology"/>
<keyword evidence="4" id="KW-0201">Cytochrome c-type biogenesis</keyword>
<accession>A0A1M5GU51</accession>
<name>A0A1M5GU51_9BRAD</name>
<dbReference type="EMBL" id="LT670817">
    <property type="protein sequence ID" value="SHG07286.1"/>
    <property type="molecule type" value="Genomic_DNA"/>
</dbReference>
<dbReference type="OrthoDB" id="9811352at2"/>
<evidence type="ECO:0000256" key="4">
    <source>
        <dbReference type="ARBA" id="ARBA00022748"/>
    </source>
</evidence>
<evidence type="ECO:0000313" key="10">
    <source>
        <dbReference type="Proteomes" id="UP000189796"/>
    </source>
</evidence>
<evidence type="ECO:0000256" key="6">
    <source>
        <dbReference type="ARBA" id="ARBA00023136"/>
    </source>
</evidence>
<evidence type="ECO:0000313" key="9">
    <source>
        <dbReference type="EMBL" id="SHG07286.1"/>
    </source>
</evidence>
<organism evidence="9 10">
    <name type="scientific">Bradyrhizobium erythrophlei</name>
    <dbReference type="NCBI Taxonomy" id="1437360"/>
    <lineage>
        <taxon>Bacteria</taxon>
        <taxon>Pseudomonadati</taxon>
        <taxon>Pseudomonadota</taxon>
        <taxon>Alphaproteobacteria</taxon>
        <taxon>Hyphomicrobiales</taxon>
        <taxon>Nitrobacteraceae</taxon>
        <taxon>Bradyrhizobium</taxon>
    </lineage>
</organism>
<dbReference type="GO" id="GO:0016020">
    <property type="term" value="C:membrane"/>
    <property type="evidence" value="ECO:0007669"/>
    <property type="project" value="UniProtKB-SubCell"/>
</dbReference>
<evidence type="ECO:0000256" key="2">
    <source>
        <dbReference type="ARBA" id="ARBA00006143"/>
    </source>
</evidence>
<feature type="transmembrane region" description="Helical" evidence="7">
    <location>
        <begin position="199"/>
        <end position="223"/>
    </location>
</feature>
<feature type="transmembrane region" description="Helical" evidence="7">
    <location>
        <begin position="72"/>
        <end position="89"/>
    </location>
</feature>
<keyword evidence="6 7" id="KW-0472">Membrane</keyword>
<dbReference type="InterPro" id="IPR003834">
    <property type="entry name" value="Cyt_c_assmbl_TM_dom"/>
</dbReference>
<evidence type="ECO:0000256" key="5">
    <source>
        <dbReference type="ARBA" id="ARBA00022989"/>
    </source>
</evidence>
<dbReference type="GO" id="GO:0017004">
    <property type="term" value="P:cytochrome complex assembly"/>
    <property type="evidence" value="ECO:0007669"/>
    <property type="project" value="UniProtKB-KW"/>
</dbReference>
<comment type="subcellular location">
    <subcellularLocation>
        <location evidence="1">Membrane</location>
        <topology evidence="1">Multi-pass membrane protein</topology>
    </subcellularLocation>
</comment>
<feature type="transmembrane region" description="Helical" evidence="7">
    <location>
        <begin position="154"/>
        <end position="178"/>
    </location>
</feature>
<sequence>MFNLFLALLAGVVTVAAPCTLPMLPILLGASAGQTGKARPALIALGFVVSFSAAALLLSAATRIFDFDPNSLRTSAVILLLVFGLLMIWPRPFEWLSIQAARLMNGHSAGSHAVRQGNIGGFILGTTLGLVWTPCAGPVLGSILTIVATSSDTAWASLLLVVYAIGAAIPMLAIAYGGQAVTTRVRSIARISPRLQQGFGVVVIAFAVASYFQYDTLIVAWLTRFYPSGQIGL</sequence>
<feature type="domain" description="Cytochrome C biogenesis protein transmembrane" evidence="8">
    <location>
        <begin position="3"/>
        <end position="208"/>
    </location>
</feature>